<keyword evidence="1" id="KW-1188">Viral release from host cell</keyword>
<gene>
    <name evidence="7" type="primary">3.2</name>
    <name evidence="7" type="ORF">SPO1_75</name>
</gene>
<dbReference type="GeneID" id="7009065"/>
<name>B6V2N5_BPSP1</name>
<dbReference type="RefSeq" id="YP_002300347.1">
    <property type="nucleotide sequence ID" value="NC_011421.1"/>
</dbReference>
<keyword evidence="4" id="KW-0118">Viral capsid assembly</keyword>
<proteinExistence type="predicted"/>
<keyword evidence="2" id="KW-0645">Protease</keyword>
<dbReference type="InterPro" id="IPR054613">
    <property type="entry name" value="Peptidase_S78_dom"/>
</dbReference>
<reference evidence="7 8" key="1">
    <citation type="journal article" date="2009" name="J. Mol. Biol.">
        <title>The genome of Bacillus subtilis bacteriophage SPO1.</title>
        <authorList>
            <person name="Stewart C.R."/>
            <person name="Casjens S.R."/>
            <person name="Cresawn S.G."/>
            <person name="Houtz J.M."/>
            <person name="Smith A.L."/>
            <person name="Ford M.E."/>
            <person name="Peebles C.L."/>
            <person name="Hatfull G.F."/>
            <person name="Hendrix R.W."/>
            <person name="Huang W.M."/>
            <person name="Pedulla M.L."/>
        </authorList>
    </citation>
    <scope>NUCLEOTIDE SEQUENCE [LARGE SCALE GENOMIC DNA]</scope>
</reference>
<dbReference type="Pfam" id="PF04586">
    <property type="entry name" value="Peptidase_S78"/>
    <property type="match status" value="1"/>
</dbReference>
<evidence type="ECO:0000256" key="1">
    <source>
        <dbReference type="ARBA" id="ARBA00022612"/>
    </source>
</evidence>
<sequence>MDRMSNFRFFLGADILKSEDADERRIIRGYASTPAEDRQGESLVQKGLDISDFVTHGYFNFDHDNSKIVGYPFAEKCVVTEKGLWVEGELLKGVEEADRMWNLALALQKSNAPRKVGFSVEGKVLERDGNKILKAKIYNVAVTANPVNTTCSWDAVVKSFNAPAEPLDKSLEAGYEVDPEKMEGGDVFRKESLDKDLKNLSYVMDDDKKKKILKEQLATKSLSKNELALYLQITKGWSRDDCEAFIKKNNLIGGTN</sequence>
<evidence type="ECO:0000313" key="7">
    <source>
        <dbReference type="EMBL" id="ACI90976.1"/>
    </source>
</evidence>
<keyword evidence="5" id="KW-1273">Viral capsid maturation</keyword>
<dbReference type="Proteomes" id="UP000001590">
    <property type="component" value="Segment"/>
</dbReference>
<dbReference type="GO" id="GO:0006508">
    <property type="term" value="P:proteolysis"/>
    <property type="evidence" value="ECO:0007669"/>
    <property type="project" value="UniProtKB-KW"/>
</dbReference>
<evidence type="ECO:0000259" key="6">
    <source>
        <dbReference type="Pfam" id="PF04586"/>
    </source>
</evidence>
<dbReference type="KEGG" id="vg:7009065"/>
<evidence type="ECO:0000256" key="4">
    <source>
        <dbReference type="ARBA" id="ARBA00022950"/>
    </source>
</evidence>
<evidence type="ECO:0000313" key="8">
    <source>
        <dbReference type="Proteomes" id="UP000001590"/>
    </source>
</evidence>
<feature type="domain" description="Prohead serine protease" evidence="6">
    <location>
        <begin position="17"/>
        <end position="160"/>
    </location>
</feature>
<organism evidence="7 8">
    <name type="scientific">Bacillus phage SP01</name>
    <name type="common">Bacteriophage SP01</name>
    <dbReference type="NCBI Taxonomy" id="2884427"/>
    <lineage>
        <taxon>Viruses</taxon>
        <taxon>Duplodnaviria</taxon>
        <taxon>Heunggongvirae</taxon>
        <taxon>Uroviricota</taxon>
        <taxon>Caudoviricetes</taxon>
        <taxon>Herelleviridae</taxon>
        <taxon>Spounavirinae</taxon>
        <taxon>Okubovirus</taxon>
        <taxon>Okubovirus SPO1</taxon>
    </lineage>
</organism>
<protein>
    <submittedName>
        <fullName evidence="7">Gp3.2</fullName>
    </submittedName>
</protein>
<keyword evidence="3" id="KW-0378">Hydrolase</keyword>
<keyword evidence="8" id="KW-1185">Reference proteome</keyword>
<evidence type="ECO:0000256" key="3">
    <source>
        <dbReference type="ARBA" id="ARBA00022801"/>
    </source>
</evidence>
<evidence type="ECO:0000256" key="5">
    <source>
        <dbReference type="ARBA" id="ARBA00023045"/>
    </source>
</evidence>
<dbReference type="GO" id="GO:0046797">
    <property type="term" value="P:viral procapsid maturation"/>
    <property type="evidence" value="ECO:0007669"/>
    <property type="project" value="UniProtKB-KW"/>
</dbReference>
<evidence type="ECO:0000256" key="2">
    <source>
        <dbReference type="ARBA" id="ARBA00022670"/>
    </source>
</evidence>
<dbReference type="GO" id="GO:0008233">
    <property type="term" value="F:peptidase activity"/>
    <property type="evidence" value="ECO:0007669"/>
    <property type="project" value="UniProtKB-KW"/>
</dbReference>
<accession>B6V2N5</accession>
<dbReference type="EMBL" id="FJ230960">
    <property type="protein sequence ID" value="ACI90976.1"/>
    <property type="molecule type" value="Genomic_DNA"/>
</dbReference>
<organismHost>
    <name type="scientific">Bacillus subtilis</name>
    <dbReference type="NCBI Taxonomy" id="1423"/>
</organismHost>